<keyword evidence="3" id="KW-1185">Reference proteome</keyword>
<accession>A0ABP6G8T6</accession>
<feature type="region of interest" description="Disordered" evidence="1">
    <location>
        <begin position="1"/>
        <end position="131"/>
    </location>
</feature>
<proteinExistence type="predicted"/>
<feature type="compositionally biased region" description="Low complexity" evidence="1">
    <location>
        <begin position="91"/>
        <end position="102"/>
    </location>
</feature>
<gene>
    <name evidence="2" type="ORF">GCM10010315_35560</name>
</gene>
<feature type="compositionally biased region" description="Basic and acidic residues" evidence="1">
    <location>
        <begin position="1"/>
        <end position="26"/>
    </location>
</feature>
<dbReference type="EMBL" id="BAAASL010000012">
    <property type="protein sequence ID" value="GAA2718907.1"/>
    <property type="molecule type" value="Genomic_DNA"/>
</dbReference>
<dbReference type="Proteomes" id="UP001500886">
    <property type="component" value="Unassembled WGS sequence"/>
</dbReference>
<protein>
    <submittedName>
        <fullName evidence="2">Uncharacterized protein</fullName>
    </submittedName>
</protein>
<evidence type="ECO:0000313" key="2">
    <source>
        <dbReference type="EMBL" id="GAA2718907.1"/>
    </source>
</evidence>
<evidence type="ECO:0000256" key="1">
    <source>
        <dbReference type="SAM" id="MobiDB-lite"/>
    </source>
</evidence>
<sequence length="131" mass="14370">MREVRGRGRRERPAYRGRAVPEERRGPGRPGPPAHQGRPAPRLQGVPQVLQARPVRLRHRPGRRAQELLVRVPPVPGAREPAHPARERPVRAPGLRARAPRAPGERAPGERARAVPVREVPAPGALPRGNG</sequence>
<evidence type="ECO:0000313" key="3">
    <source>
        <dbReference type="Proteomes" id="UP001500886"/>
    </source>
</evidence>
<reference evidence="3" key="1">
    <citation type="journal article" date="2019" name="Int. J. Syst. Evol. Microbiol.">
        <title>The Global Catalogue of Microorganisms (GCM) 10K type strain sequencing project: providing services to taxonomists for standard genome sequencing and annotation.</title>
        <authorList>
            <consortium name="The Broad Institute Genomics Platform"/>
            <consortium name="The Broad Institute Genome Sequencing Center for Infectious Disease"/>
            <person name="Wu L."/>
            <person name="Ma J."/>
        </authorList>
    </citation>
    <scope>NUCLEOTIDE SEQUENCE [LARGE SCALE GENOMIC DNA]</scope>
    <source>
        <strain evidence="3">JCM 4542</strain>
    </source>
</reference>
<organism evidence="2 3">
    <name type="scientific">Streptomyces luteosporeus</name>
    <dbReference type="NCBI Taxonomy" id="173856"/>
    <lineage>
        <taxon>Bacteria</taxon>
        <taxon>Bacillati</taxon>
        <taxon>Actinomycetota</taxon>
        <taxon>Actinomycetes</taxon>
        <taxon>Kitasatosporales</taxon>
        <taxon>Streptomycetaceae</taxon>
        <taxon>Streptomyces</taxon>
    </lineage>
</organism>
<feature type="compositionally biased region" description="Basic and acidic residues" evidence="1">
    <location>
        <begin position="103"/>
        <end position="113"/>
    </location>
</feature>
<feature type="compositionally biased region" description="Basic and acidic residues" evidence="1">
    <location>
        <begin position="80"/>
        <end position="90"/>
    </location>
</feature>
<comment type="caution">
    <text evidence="2">The sequence shown here is derived from an EMBL/GenBank/DDBJ whole genome shotgun (WGS) entry which is preliminary data.</text>
</comment>
<name>A0ABP6G8T6_9ACTN</name>